<dbReference type="AlphaFoldDB" id="A0A024U1R1"/>
<dbReference type="EMBL" id="KI913965">
    <property type="protein sequence ID" value="ETW00194.1"/>
    <property type="molecule type" value="Genomic_DNA"/>
</dbReference>
<dbReference type="GeneID" id="20084642"/>
<reference evidence="3" key="1">
    <citation type="submission" date="2013-12" db="EMBL/GenBank/DDBJ databases">
        <title>The Genome Sequence of Aphanomyces invadans NJM9701.</title>
        <authorList>
            <consortium name="The Broad Institute Genomics Platform"/>
            <person name="Russ C."/>
            <person name="Tyler B."/>
            <person name="van West P."/>
            <person name="Dieguez-Uribeondo J."/>
            <person name="Young S.K."/>
            <person name="Zeng Q."/>
            <person name="Gargeya S."/>
            <person name="Fitzgerald M."/>
            <person name="Abouelleil A."/>
            <person name="Alvarado L."/>
            <person name="Chapman S.B."/>
            <person name="Gainer-Dewar J."/>
            <person name="Goldberg J."/>
            <person name="Griggs A."/>
            <person name="Gujja S."/>
            <person name="Hansen M."/>
            <person name="Howarth C."/>
            <person name="Imamovic A."/>
            <person name="Ireland A."/>
            <person name="Larimer J."/>
            <person name="McCowan C."/>
            <person name="Murphy C."/>
            <person name="Pearson M."/>
            <person name="Poon T.W."/>
            <person name="Priest M."/>
            <person name="Roberts A."/>
            <person name="Saif S."/>
            <person name="Shea T."/>
            <person name="Sykes S."/>
            <person name="Wortman J."/>
            <person name="Nusbaum C."/>
            <person name="Birren B."/>
        </authorList>
    </citation>
    <scope>NUCLEOTIDE SEQUENCE [LARGE SCALE GENOMIC DNA]</scope>
    <source>
        <strain evidence="3">NJM9701</strain>
    </source>
</reference>
<evidence type="ECO:0000313" key="3">
    <source>
        <dbReference type="EMBL" id="ETW00194.1"/>
    </source>
</evidence>
<feature type="region of interest" description="Disordered" evidence="2">
    <location>
        <begin position="1"/>
        <end position="33"/>
    </location>
</feature>
<sequence length="402" mass="46286">MMMVRQQDTDGRHASSRLRQPTQYTSPPCKSRPVSAHAALHHAVKYQSISDMSDDGSDSDSSVFPLRRCLVASSCSPTTSTRKLRRQFPTLSPKSGKHVPAAESAAMEATIKEQRLRLIKLEDELAIVQGKNKELEAAAAEAASAHEQQEAVLHHFEGLVTSLRQTLETEQDKHRHELRRKNAELDELRCINENLRQEIRDGHAAMTEWQEQAKQAAVHTRRLWQERLEMEYEIVRSAAKCNQESAMAQRAEELKALQGLRSVSQSVFKEEECDEYDDEDITNQQDTISMELDGLWQRRRRRWPSSTPDSECPKSCWMDEWIDRQMQRHRDGLKWLDTIEHHLEEDAVEYGAAVHESADAATFELADERFLDEIEMLLRQDESMEDTYQMRRISDNAVAVVC</sequence>
<evidence type="ECO:0000256" key="1">
    <source>
        <dbReference type="SAM" id="Coils"/>
    </source>
</evidence>
<dbReference type="OrthoDB" id="10286373at2759"/>
<protein>
    <submittedName>
        <fullName evidence="3">Uncharacterized protein</fullName>
    </submittedName>
</protein>
<name>A0A024U1R1_9STRA</name>
<organism evidence="3">
    <name type="scientific">Aphanomyces invadans</name>
    <dbReference type="NCBI Taxonomy" id="157072"/>
    <lineage>
        <taxon>Eukaryota</taxon>
        <taxon>Sar</taxon>
        <taxon>Stramenopiles</taxon>
        <taxon>Oomycota</taxon>
        <taxon>Saprolegniomycetes</taxon>
        <taxon>Saprolegniales</taxon>
        <taxon>Verrucalvaceae</taxon>
        <taxon>Aphanomyces</taxon>
    </lineage>
</organism>
<proteinExistence type="predicted"/>
<gene>
    <name evidence="3" type="ORF">H310_07592</name>
</gene>
<keyword evidence="1" id="KW-0175">Coiled coil</keyword>
<feature type="coiled-coil region" evidence="1">
    <location>
        <begin position="104"/>
        <end position="212"/>
    </location>
</feature>
<dbReference type="RefSeq" id="XP_008871219.1">
    <property type="nucleotide sequence ID" value="XM_008872997.1"/>
</dbReference>
<accession>A0A024U1R1</accession>
<feature type="compositionally biased region" description="Polar residues" evidence="2">
    <location>
        <begin position="17"/>
        <end position="28"/>
    </location>
</feature>
<dbReference type="VEuPathDB" id="FungiDB:H310_07592"/>
<evidence type="ECO:0000256" key="2">
    <source>
        <dbReference type="SAM" id="MobiDB-lite"/>
    </source>
</evidence>